<gene>
    <name evidence="2" type="ORF">GXW79_16915</name>
</gene>
<dbReference type="Gene3D" id="3.40.50.10540">
    <property type="entry name" value="Crotonobetainyl-coa:carnitine coa-transferase, domain 1"/>
    <property type="match status" value="1"/>
</dbReference>
<dbReference type="GO" id="GO:0008410">
    <property type="term" value="F:CoA-transferase activity"/>
    <property type="evidence" value="ECO:0007669"/>
    <property type="project" value="TreeGrafter"/>
</dbReference>
<dbReference type="SUPFAM" id="SSF89796">
    <property type="entry name" value="CoA-transferase family III (CaiB/BaiF)"/>
    <property type="match status" value="1"/>
</dbReference>
<dbReference type="PANTHER" id="PTHR48207:SF3">
    <property type="entry name" value="SUCCINATE--HYDROXYMETHYLGLUTARATE COA-TRANSFERASE"/>
    <property type="match status" value="1"/>
</dbReference>
<reference evidence="2" key="1">
    <citation type="submission" date="2020-01" db="EMBL/GenBank/DDBJ databases">
        <authorList>
            <person name="Rat A."/>
        </authorList>
    </citation>
    <scope>NUCLEOTIDE SEQUENCE</scope>
    <source>
        <strain evidence="2">LMG 28251</strain>
    </source>
</reference>
<dbReference type="InterPro" id="IPR050483">
    <property type="entry name" value="CoA-transferase_III_domain"/>
</dbReference>
<dbReference type="EMBL" id="JAAEDH010000021">
    <property type="protein sequence ID" value="MBR0656764.1"/>
    <property type="molecule type" value="Genomic_DNA"/>
</dbReference>
<organism evidence="2 3">
    <name type="scientific">Plastoroseomonas arctica</name>
    <dbReference type="NCBI Taxonomy" id="1509237"/>
    <lineage>
        <taxon>Bacteria</taxon>
        <taxon>Pseudomonadati</taxon>
        <taxon>Pseudomonadota</taxon>
        <taxon>Alphaproteobacteria</taxon>
        <taxon>Acetobacterales</taxon>
        <taxon>Acetobacteraceae</taxon>
        <taxon>Plastoroseomonas</taxon>
    </lineage>
</organism>
<dbReference type="InterPro" id="IPR003673">
    <property type="entry name" value="CoA-Trfase_fam_III"/>
</dbReference>
<protein>
    <submittedName>
        <fullName evidence="2">CoA transferase</fullName>
    </submittedName>
</protein>
<dbReference type="Proteomes" id="UP001196068">
    <property type="component" value="Unassembled WGS sequence"/>
</dbReference>
<dbReference type="AlphaFoldDB" id="A0AAF1JY88"/>
<keyword evidence="1 2" id="KW-0808">Transferase</keyword>
<accession>A0AAF1JY88</accession>
<dbReference type="Gene3D" id="3.30.1540.10">
    <property type="entry name" value="formyl-coa transferase, domain 3"/>
    <property type="match status" value="1"/>
</dbReference>
<evidence type="ECO:0000313" key="3">
    <source>
        <dbReference type="Proteomes" id="UP001196068"/>
    </source>
</evidence>
<sequence>MPDTHTPLPLAGIRVLDLTLARAGPTCVRHLADWGAEVIRVEPPSGDDALGNPRDGYDFQNLHRNKRSIALNLKDEAGLAAFYKLAATADVVVENMRMQVKYRLKVGPDDLRAINPRLIYASISGFGQTGPYSTRGGVDQIAQGMAGLMSITGLPGQGPVRVGIPICDLTAGNLLALGVMMALYERVTTGKGKHVTTSLLESMVFMLDFQASRYLMAGEVAGQAGNDHPVNSPMGVFQTSDKLVNIAASSTKLWTVFCKAAGREDWLEKEEWKTAKGRTADRPALNAAIAEQMKKHSAQWWIDTLEEAGIPCGPVNDIAEVFADPQVQHLRMALPMGDTHVVDSAINIEGHETSVHSLPPKLGQHSEEILLEAGVTRDEIAALRARNAIL</sequence>
<dbReference type="InterPro" id="IPR023606">
    <property type="entry name" value="CoA-Trfase_III_dom_1_sf"/>
</dbReference>
<evidence type="ECO:0000256" key="1">
    <source>
        <dbReference type="ARBA" id="ARBA00022679"/>
    </source>
</evidence>
<dbReference type="RefSeq" id="WP_211875629.1">
    <property type="nucleotide sequence ID" value="NZ_JAAEDH010000021.1"/>
</dbReference>
<dbReference type="InterPro" id="IPR044855">
    <property type="entry name" value="CoA-Trfase_III_dom3_sf"/>
</dbReference>
<dbReference type="Pfam" id="PF02515">
    <property type="entry name" value="CoA_transf_3"/>
    <property type="match status" value="1"/>
</dbReference>
<proteinExistence type="predicted"/>
<dbReference type="PANTHER" id="PTHR48207">
    <property type="entry name" value="SUCCINATE--HYDROXYMETHYLGLUTARATE COA-TRANSFERASE"/>
    <property type="match status" value="1"/>
</dbReference>
<keyword evidence="3" id="KW-1185">Reference proteome</keyword>
<evidence type="ECO:0000313" key="2">
    <source>
        <dbReference type="EMBL" id="MBR0656764.1"/>
    </source>
</evidence>
<name>A0AAF1JY88_9PROT</name>
<comment type="caution">
    <text evidence="2">The sequence shown here is derived from an EMBL/GenBank/DDBJ whole genome shotgun (WGS) entry which is preliminary data.</text>
</comment>
<reference evidence="2" key="2">
    <citation type="journal article" date="2021" name="Syst. Appl. Microbiol.">
        <title>Roseomonas hellenica sp. nov., isolated from roots of wild-growing Alkanna tinctoria.</title>
        <authorList>
            <person name="Rat A."/>
            <person name="Naranjo H.D."/>
            <person name="Lebbe L."/>
            <person name="Cnockaert M."/>
            <person name="Krigas N."/>
            <person name="Grigoriadou K."/>
            <person name="Maloupa E."/>
            <person name="Willems A."/>
        </authorList>
    </citation>
    <scope>NUCLEOTIDE SEQUENCE</scope>
    <source>
        <strain evidence="2">LMG 28251</strain>
    </source>
</reference>